<dbReference type="Gene3D" id="3.40.630.30">
    <property type="match status" value="1"/>
</dbReference>
<dbReference type="InterPro" id="IPR016181">
    <property type="entry name" value="Acyl_CoA_acyltransferase"/>
</dbReference>
<dbReference type="OrthoDB" id="9765580at2"/>
<dbReference type="RefSeq" id="WP_013012141.1">
    <property type="nucleotide sequence ID" value="NC_013943.1"/>
</dbReference>
<dbReference type="InterPro" id="IPR016732">
    <property type="entry name" value="UCP018688"/>
</dbReference>
<evidence type="ECO:0000313" key="2">
    <source>
        <dbReference type="EMBL" id="ADD69655.1"/>
    </source>
</evidence>
<proteinExistence type="predicted"/>
<sequence length="289" mass="34454">MSYEPISLTHKTLLKDRLRSVSVPISEYSFPNLFLFRNTHHYEVFECDKELFVRGKTYDNKTYIMPTKDMRTCCLDTLHKLQGECDFFFPVHESWLEFFKDHDIEYDFRDGDTDYIYTTEKMSTYKGRKLHKKRNLLKQFNESYKAEAFEMSKDRLGDCKYILEKWLELSGLTKEDTDYFACCEALRLYDELCVCGGIYYIDGEPCGFVIGEELTDDTYVLHFAKALTTYKGIYQYLYNDFANILPKRYEFINFEQDLGKTALRMAKTSYIPDQLEKKYRMSFKKTDTL</sequence>
<dbReference type="AlphaFoldDB" id="D4H6I1"/>
<dbReference type="PANTHER" id="PTHR41373">
    <property type="entry name" value="DUF2156 DOMAIN-CONTAINING PROTEIN"/>
    <property type="match status" value="1"/>
</dbReference>
<dbReference type="Pfam" id="PF09924">
    <property type="entry name" value="LPG_synthase_C"/>
    <property type="match status" value="1"/>
</dbReference>
<dbReference type="eggNOG" id="COG4866">
    <property type="taxonomic scope" value="Bacteria"/>
</dbReference>
<reference evidence="2 3" key="1">
    <citation type="journal article" date="2010" name="Stand. Genomic Sci.">
        <title>Complete genome sequence of Denitrovibrio acetiphilus type strain (N2460).</title>
        <authorList>
            <person name="Kiss H."/>
            <person name="Lang E."/>
            <person name="Lapidus A."/>
            <person name="Copeland A."/>
            <person name="Nolan M."/>
            <person name="Glavina Del Rio T."/>
            <person name="Chen F."/>
            <person name="Lucas S."/>
            <person name="Tice H."/>
            <person name="Cheng J.F."/>
            <person name="Han C."/>
            <person name="Goodwin L."/>
            <person name="Pitluck S."/>
            <person name="Liolios K."/>
            <person name="Pati A."/>
            <person name="Ivanova N."/>
            <person name="Mavromatis K."/>
            <person name="Chen A."/>
            <person name="Palaniappan K."/>
            <person name="Land M."/>
            <person name="Hauser L."/>
            <person name="Chang Y.J."/>
            <person name="Jeffries C.D."/>
            <person name="Detter J.C."/>
            <person name="Brettin T."/>
            <person name="Spring S."/>
            <person name="Rohde M."/>
            <person name="Goker M."/>
            <person name="Woyke T."/>
            <person name="Bristow J."/>
            <person name="Eisen J.A."/>
            <person name="Markowitz V."/>
            <person name="Hugenholtz P."/>
            <person name="Kyrpides N.C."/>
            <person name="Klenk H.P."/>
        </authorList>
    </citation>
    <scope>NUCLEOTIDE SEQUENCE [LARGE SCALE GENOMIC DNA]</scope>
    <source>
        <strain evidence="3">DSM 12809 / NBRC 114555 / N2460</strain>
    </source>
</reference>
<dbReference type="Proteomes" id="UP000002012">
    <property type="component" value="Chromosome"/>
</dbReference>
<keyword evidence="3" id="KW-1185">Reference proteome</keyword>
<evidence type="ECO:0000313" key="3">
    <source>
        <dbReference type="Proteomes" id="UP000002012"/>
    </source>
</evidence>
<protein>
    <submittedName>
        <fullName evidence="2">Uncharacterized conserved protein UCP018688</fullName>
    </submittedName>
</protein>
<dbReference type="PaxDb" id="522772-Dacet_2905"/>
<dbReference type="InterPro" id="IPR024320">
    <property type="entry name" value="LPG_synthase_C"/>
</dbReference>
<dbReference type="KEGG" id="dap:Dacet_2905"/>
<dbReference type="EMBL" id="CP001968">
    <property type="protein sequence ID" value="ADD69655.1"/>
    <property type="molecule type" value="Genomic_DNA"/>
</dbReference>
<name>D4H6I1_DENA2</name>
<dbReference type="InParanoid" id="D4H6I1"/>
<dbReference type="PANTHER" id="PTHR41373:SF1">
    <property type="entry name" value="PHOSPHATIDYLGLYCEROL LYSYLTRANSFERASE C-TERMINAL DOMAIN-CONTAINING PROTEIN"/>
    <property type="match status" value="1"/>
</dbReference>
<dbReference type="STRING" id="522772.Dacet_2905"/>
<dbReference type="HOGENOM" id="CLU_058411_0_0_0"/>
<accession>D4H6I1</accession>
<dbReference type="PIRSF" id="PIRSF018688">
    <property type="entry name" value="UCP018688"/>
    <property type="match status" value="1"/>
</dbReference>
<gene>
    <name evidence="2" type="ordered locus">Dacet_2905</name>
</gene>
<organism evidence="2 3">
    <name type="scientific">Denitrovibrio acetiphilus (strain DSM 12809 / NBRC 114555 / N2460)</name>
    <dbReference type="NCBI Taxonomy" id="522772"/>
    <lineage>
        <taxon>Bacteria</taxon>
        <taxon>Pseudomonadati</taxon>
        <taxon>Deferribacterota</taxon>
        <taxon>Deferribacteres</taxon>
        <taxon>Deferribacterales</taxon>
        <taxon>Geovibrionaceae</taxon>
        <taxon>Denitrovibrio</taxon>
    </lineage>
</organism>
<evidence type="ECO:0000259" key="1">
    <source>
        <dbReference type="Pfam" id="PF09924"/>
    </source>
</evidence>
<dbReference type="SUPFAM" id="SSF55729">
    <property type="entry name" value="Acyl-CoA N-acyltransferases (Nat)"/>
    <property type="match status" value="2"/>
</dbReference>
<feature type="domain" description="Phosphatidylglycerol lysyltransferase C-terminal" evidence="1">
    <location>
        <begin position="26"/>
        <end position="280"/>
    </location>
</feature>